<evidence type="ECO:0000313" key="1">
    <source>
        <dbReference type="EMBL" id="KAJ8878494.1"/>
    </source>
</evidence>
<name>A0ABQ9H2H9_9NEOP</name>
<accession>A0ABQ9H2H9</accession>
<reference evidence="1 2" key="1">
    <citation type="submission" date="2023-02" db="EMBL/GenBank/DDBJ databases">
        <title>LHISI_Scaffold_Assembly.</title>
        <authorList>
            <person name="Stuart O.P."/>
            <person name="Cleave R."/>
            <person name="Magrath M.J.L."/>
            <person name="Mikheyev A.S."/>
        </authorList>
    </citation>
    <scope>NUCLEOTIDE SEQUENCE [LARGE SCALE GENOMIC DNA]</scope>
    <source>
        <strain evidence="1">Daus_M_001</strain>
        <tissue evidence="1">Leg muscle</tissue>
    </source>
</reference>
<sequence>MHVAMWPVTEGRNRQRRESFRERRTTEHAQWRTVARLALLLVPVIFNLLENCDKTCNNYSLMLLVKHHKNTLDRKEFKTWETLMKMWLGDSRVSLLLVECVGKLGSSVMAMTPSSLFCTDIRVSTQWAKQLEVLDGTSRNYHAVEVNLLAQQMRFAISYYATQLPDVHDDGAMAPASWPTVWYLNILRHPRTWGSLIRHLGRRQVAELSPHLSCNSPIALGETYHSFSFVIQTRTRNMPWNITLQYIDLSSDCALIDSLEKPLRCASASPALLLCVISLQCEMLAKMSCHGKNGTEHEVLKKDVYIGLMNTPWRSLPRLAFTVQYSLIEQVGQSKRQRKHKYGVVRQEGVEANYIIEIFCMEQVVTFQMSVFHPVQDFRLSVSIPTVLMLAVCRLNSRWSLVQLLCSLTFFERLALELLVLANVYTLPLAKVKQYGTIWCGACTSLRYTMCCTGTCIRVGNTTIELEQEERQNLGERLDFNT</sequence>
<dbReference type="EMBL" id="JARBHB010000007">
    <property type="protein sequence ID" value="KAJ8878494.1"/>
    <property type="molecule type" value="Genomic_DNA"/>
</dbReference>
<protein>
    <submittedName>
        <fullName evidence="1">Uncharacterized protein</fullName>
    </submittedName>
</protein>
<gene>
    <name evidence="1" type="ORF">PR048_019072</name>
</gene>
<evidence type="ECO:0000313" key="2">
    <source>
        <dbReference type="Proteomes" id="UP001159363"/>
    </source>
</evidence>
<keyword evidence="2" id="KW-1185">Reference proteome</keyword>
<comment type="caution">
    <text evidence="1">The sequence shown here is derived from an EMBL/GenBank/DDBJ whole genome shotgun (WGS) entry which is preliminary data.</text>
</comment>
<proteinExistence type="predicted"/>
<organism evidence="1 2">
    <name type="scientific">Dryococelus australis</name>
    <dbReference type="NCBI Taxonomy" id="614101"/>
    <lineage>
        <taxon>Eukaryota</taxon>
        <taxon>Metazoa</taxon>
        <taxon>Ecdysozoa</taxon>
        <taxon>Arthropoda</taxon>
        <taxon>Hexapoda</taxon>
        <taxon>Insecta</taxon>
        <taxon>Pterygota</taxon>
        <taxon>Neoptera</taxon>
        <taxon>Polyneoptera</taxon>
        <taxon>Phasmatodea</taxon>
        <taxon>Verophasmatodea</taxon>
        <taxon>Anareolatae</taxon>
        <taxon>Phasmatidae</taxon>
        <taxon>Eurycanthinae</taxon>
        <taxon>Dryococelus</taxon>
    </lineage>
</organism>
<dbReference type="Proteomes" id="UP001159363">
    <property type="component" value="Chromosome 6"/>
</dbReference>